<dbReference type="InterPro" id="IPR029127">
    <property type="entry name" value="MvaI_BcnI"/>
</dbReference>
<keyword evidence="2" id="KW-0540">Nuclease</keyword>
<reference evidence="2" key="1">
    <citation type="submission" date="2022-12" db="EMBL/GenBank/DDBJ databases">
        <authorList>
            <person name="Wang J."/>
        </authorList>
    </citation>
    <scope>NUCLEOTIDE SEQUENCE</scope>
    <source>
        <strain evidence="2">HY-42-06</strain>
    </source>
</reference>
<protein>
    <submittedName>
        <fullName evidence="2">MvaI/BcnI family restriction endonuclease</fullName>
    </submittedName>
</protein>
<evidence type="ECO:0000259" key="1">
    <source>
        <dbReference type="Pfam" id="PF15515"/>
    </source>
</evidence>
<keyword evidence="2" id="KW-0255">Endonuclease</keyword>
<dbReference type="Pfam" id="PF15515">
    <property type="entry name" value="MvaI_BcnI"/>
    <property type="match status" value="1"/>
</dbReference>
<evidence type="ECO:0000313" key="3">
    <source>
        <dbReference type="Proteomes" id="UP001079657"/>
    </source>
</evidence>
<sequence length="392" mass="46032">MNPLFFPNYEEEQIMQFIQKYCRNDFALIRITPTMLNKSIIDASEMFRIILKDSCIIDYDTLTNKVFDKTYLFLKDKIKEIKTSFYTANTRKDPRFWIYALKNYISVDTLIYFTTHESKLIAIPLIDNDNLETLLVNIFGERDKDKAIIKELCDKLQDIKNRGWIESVSPNKLNPKDVGETLEAALGIKPNTLISADYKGEIELKAKRADSKTKDTLFSMIPNWDISEIKGSNEMILTYGYPSNKEKYKGYKDLYVTVSTTPNPQGLYMGIDYENEVIFQRYSNGKINKDVCVWEFEKVKEKLYTKHPKTMWLLAENKKINEKINFKYNKVTLTQRPIFSQFLSLIEQGILTYDWRGRVREDGTGYKDKGHCFRISPKYRNLLFGETKEIKL</sequence>
<organism evidence="2 3">
    <name type="scientific">Clostridium ganghwense</name>
    <dbReference type="NCBI Taxonomy" id="312089"/>
    <lineage>
        <taxon>Bacteria</taxon>
        <taxon>Bacillati</taxon>
        <taxon>Bacillota</taxon>
        <taxon>Clostridia</taxon>
        <taxon>Eubacteriales</taxon>
        <taxon>Clostridiaceae</taxon>
        <taxon>Clostridium</taxon>
    </lineage>
</organism>
<dbReference type="GO" id="GO:0004519">
    <property type="term" value="F:endonuclease activity"/>
    <property type="evidence" value="ECO:0007669"/>
    <property type="project" value="UniProtKB-KW"/>
</dbReference>
<dbReference type="Proteomes" id="UP001079657">
    <property type="component" value="Unassembled WGS sequence"/>
</dbReference>
<dbReference type="RefSeq" id="WP_268050106.1">
    <property type="nucleotide sequence ID" value="NZ_JAPQES010000004.1"/>
</dbReference>
<dbReference type="Gene3D" id="3.40.210.20">
    <property type="entry name" value="MvaI/BcnI restriction endonuclease, catalytic domain"/>
    <property type="match status" value="1"/>
</dbReference>
<dbReference type="EMBL" id="JAPQES010000004">
    <property type="protein sequence ID" value="MCY6371235.1"/>
    <property type="molecule type" value="Genomic_DNA"/>
</dbReference>
<keyword evidence="2" id="KW-0378">Hydrolase</keyword>
<dbReference type="InterPro" id="IPR043004">
    <property type="entry name" value="MvaI_BcnI_cat"/>
</dbReference>
<comment type="caution">
    <text evidence="2">The sequence shown here is derived from an EMBL/GenBank/DDBJ whole genome shotgun (WGS) entry which is preliminary data.</text>
</comment>
<evidence type="ECO:0000313" key="2">
    <source>
        <dbReference type="EMBL" id="MCY6371235.1"/>
    </source>
</evidence>
<dbReference type="Gene3D" id="3.30.70.3570">
    <property type="entry name" value="MvaI/BcnI restriction endonuclease, recognition domain"/>
    <property type="match status" value="1"/>
</dbReference>
<feature type="domain" description="MvaI/BcnI restriction endonuclease" evidence="1">
    <location>
        <begin position="154"/>
        <end position="384"/>
    </location>
</feature>
<proteinExistence type="predicted"/>
<gene>
    <name evidence="2" type="ORF">OXH55_11365</name>
</gene>
<dbReference type="InterPro" id="IPR043005">
    <property type="entry name" value="MvaI_BcnI_rec"/>
</dbReference>
<accession>A0ABT4CQA9</accession>
<keyword evidence="3" id="KW-1185">Reference proteome</keyword>
<name>A0ABT4CQA9_9CLOT</name>